<evidence type="ECO:0000256" key="5">
    <source>
        <dbReference type="ARBA" id="ARBA00022801"/>
    </source>
</evidence>
<evidence type="ECO:0000256" key="4">
    <source>
        <dbReference type="ARBA" id="ARBA00022763"/>
    </source>
</evidence>
<dbReference type="InterPro" id="IPR036465">
    <property type="entry name" value="vWFA_dom_sf"/>
</dbReference>
<dbReference type="InterPro" id="IPR006164">
    <property type="entry name" value="DNA_bd_Ku70/Ku80"/>
</dbReference>
<dbReference type="PANTHER" id="PTHR12604">
    <property type="entry name" value="KU AUTOANTIGEN DNA HELICASE"/>
    <property type="match status" value="1"/>
</dbReference>
<dbReference type="Gene3D" id="3.40.50.410">
    <property type="entry name" value="von Willebrand factor, type A domain"/>
    <property type="match status" value="1"/>
</dbReference>
<keyword evidence="6" id="KW-0347">Helicase</keyword>
<dbReference type="InterPro" id="IPR024193">
    <property type="entry name" value="Ku80"/>
</dbReference>
<dbReference type="SUPFAM" id="SSF101420">
    <property type="entry name" value="C-terminal domain of Ku80"/>
    <property type="match status" value="1"/>
</dbReference>
<dbReference type="GO" id="GO:0000723">
    <property type="term" value="P:telomere maintenance"/>
    <property type="evidence" value="ECO:0007669"/>
    <property type="project" value="InterPro"/>
</dbReference>
<dbReference type="GO" id="GO:0005524">
    <property type="term" value="F:ATP binding"/>
    <property type="evidence" value="ECO:0007669"/>
    <property type="project" value="UniProtKB-KW"/>
</dbReference>
<dbReference type="EMBL" id="ODYU01012781">
    <property type="protein sequence ID" value="SOQ59258.1"/>
    <property type="molecule type" value="Genomic_DNA"/>
</dbReference>
<evidence type="ECO:0000256" key="1">
    <source>
        <dbReference type="ARBA" id="ARBA00004123"/>
    </source>
</evidence>
<dbReference type="CDD" id="cd00873">
    <property type="entry name" value="KU80"/>
    <property type="match status" value="1"/>
</dbReference>
<gene>
    <name evidence="13" type="ORF">SFRICE_017517</name>
</gene>
<evidence type="ECO:0000256" key="8">
    <source>
        <dbReference type="ARBA" id="ARBA00023125"/>
    </source>
</evidence>
<dbReference type="PANTHER" id="PTHR12604:SF4">
    <property type="entry name" value="X-RAY REPAIR CROSS-COMPLEMENTING PROTEIN 5"/>
    <property type="match status" value="1"/>
</dbReference>
<dbReference type="Gene3D" id="1.25.40.240">
    <property type="entry name" value="Ku, C-terminal domain"/>
    <property type="match status" value="1"/>
</dbReference>
<dbReference type="GO" id="GO:0006310">
    <property type="term" value="P:DNA recombination"/>
    <property type="evidence" value="ECO:0007669"/>
    <property type="project" value="UniProtKB-KW"/>
</dbReference>
<keyword evidence="9" id="KW-0233">DNA recombination</keyword>
<evidence type="ECO:0000256" key="3">
    <source>
        <dbReference type="ARBA" id="ARBA00022741"/>
    </source>
</evidence>
<dbReference type="GO" id="GO:0003690">
    <property type="term" value="F:double-stranded DNA binding"/>
    <property type="evidence" value="ECO:0007669"/>
    <property type="project" value="TreeGrafter"/>
</dbReference>
<keyword evidence="4" id="KW-0227">DNA damage</keyword>
<dbReference type="AlphaFoldDB" id="A0A2H1X1Y9"/>
<comment type="similarity">
    <text evidence="2">Belongs to the ku80 family.</text>
</comment>
<proteinExistence type="inferred from homology"/>
<dbReference type="GO" id="GO:0042162">
    <property type="term" value="F:telomeric DNA binding"/>
    <property type="evidence" value="ECO:0007669"/>
    <property type="project" value="InterPro"/>
</dbReference>
<evidence type="ECO:0000313" key="13">
    <source>
        <dbReference type="EMBL" id="SOQ59258.1"/>
    </source>
</evidence>
<dbReference type="InterPro" id="IPR014893">
    <property type="entry name" value="Ku_PK_bind"/>
</dbReference>
<keyword evidence="7" id="KW-0067">ATP-binding</keyword>
<dbReference type="Gene3D" id="1.10.1600.10">
    <property type="match status" value="1"/>
</dbReference>
<evidence type="ECO:0000259" key="12">
    <source>
        <dbReference type="SMART" id="SM00559"/>
    </source>
</evidence>
<dbReference type="GO" id="GO:0043564">
    <property type="term" value="C:Ku70:Ku80 complex"/>
    <property type="evidence" value="ECO:0007669"/>
    <property type="project" value="InterPro"/>
</dbReference>
<dbReference type="InterPro" id="IPR005161">
    <property type="entry name" value="Ku_N"/>
</dbReference>
<dbReference type="FunFam" id="1.10.1600.10:FF:000002">
    <property type="entry name" value="X-ray repair cross-complementing protein 5"/>
    <property type="match status" value="1"/>
</dbReference>
<organism evidence="13">
    <name type="scientific">Spodoptera frugiperda</name>
    <name type="common">Fall armyworm</name>
    <dbReference type="NCBI Taxonomy" id="7108"/>
    <lineage>
        <taxon>Eukaryota</taxon>
        <taxon>Metazoa</taxon>
        <taxon>Ecdysozoa</taxon>
        <taxon>Arthropoda</taxon>
        <taxon>Hexapoda</taxon>
        <taxon>Insecta</taxon>
        <taxon>Pterygota</taxon>
        <taxon>Neoptera</taxon>
        <taxon>Endopterygota</taxon>
        <taxon>Lepidoptera</taxon>
        <taxon>Glossata</taxon>
        <taxon>Ditrysia</taxon>
        <taxon>Noctuoidea</taxon>
        <taxon>Noctuidae</taxon>
        <taxon>Amphipyrinae</taxon>
        <taxon>Spodoptera</taxon>
    </lineage>
</organism>
<feature type="domain" description="Ku" evidence="12">
    <location>
        <begin position="276"/>
        <end position="415"/>
    </location>
</feature>
<dbReference type="GO" id="GO:0003684">
    <property type="term" value="F:damaged DNA binding"/>
    <property type="evidence" value="ECO:0007669"/>
    <property type="project" value="InterPro"/>
</dbReference>
<dbReference type="SUPFAM" id="SSF53300">
    <property type="entry name" value="vWA-like"/>
    <property type="match status" value="1"/>
</dbReference>
<accession>A0A2H1X1Y9</accession>
<protein>
    <submittedName>
        <fullName evidence="13">SFRICE_017517</fullName>
    </submittedName>
</protein>
<keyword evidence="8" id="KW-0238">DNA-binding</keyword>
<dbReference type="Pfam" id="PF08785">
    <property type="entry name" value="Ku_PK_bind"/>
    <property type="match status" value="1"/>
</dbReference>
<evidence type="ECO:0000256" key="7">
    <source>
        <dbReference type="ARBA" id="ARBA00022840"/>
    </source>
</evidence>
<evidence type="ECO:0000256" key="10">
    <source>
        <dbReference type="ARBA" id="ARBA00023204"/>
    </source>
</evidence>
<evidence type="ECO:0000256" key="2">
    <source>
        <dbReference type="ARBA" id="ARBA00007726"/>
    </source>
</evidence>
<dbReference type="GO" id="GO:0006303">
    <property type="term" value="P:double-strand break repair via nonhomologous end joining"/>
    <property type="evidence" value="ECO:0007669"/>
    <property type="project" value="InterPro"/>
</dbReference>
<keyword evidence="10" id="KW-0234">DNA repair</keyword>
<comment type="subcellular location">
    <subcellularLocation>
        <location evidence="1">Nucleus</location>
    </subcellularLocation>
</comment>
<dbReference type="GO" id="GO:0016787">
    <property type="term" value="F:hydrolase activity"/>
    <property type="evidence" value="ECO:0007669"/>
    <property type="project" value="UniProtKB-KW"/>
</dbReference>
<dbReference type="Pfam" id="PF03731">
    <property type="entry name" value="Ku_N"/>
    <property type="match status" value="1"/>
</dbReference>
<dbReference type="GO" id="GO:0004386">
    <property type="term" value="F:helicase activity"/>
    <property type="evidence" value="ECO:0007669"/>
    <property type="project" value="UniProtKB-KW"/>
</dbReference>
<dbReference type="Pfam" id="PF02735">
    <property type="entry name" value="Ku"/>
    <property type="match status" value="1"/>
</dbReference>
<sequence length="706" mass="80216">MSKEQGTILILDIGRNVSAVEEKDEKSFFQSARECAARIIERKILNQGKNLIGIILVGSKTTNNNLAKQFDGAFKRIQVLSDMVTPTWEMIRQLPEQPTETKGDWFEALIVAADYYKNVLSGVKLENKQIILLTNFKKKASFDPENIDEVLNGFVDEGYEVNVIGPDIESEEYEKNESVQLVKRFIDSTGGATSTIDNIMKYDLLFHRKKLVKGTPWNVDLSIGPNIKIPVSAYIRTRDEPAVKNWVKSVKDPATGKSSKSESVTKTKEYINEETGQAVDGSNKISGHHYGQQIIPLSEIDKNLMYQSGVKCLSVYGFTSADNIQWQNLNGNGLSYVFGRKGDKKAQKVVRCLVECLHDLNLVCIVRKVHNNNNLPKLHVLMPVIDTNNYVCLSMIGICYKEEIKQMSFPTTNLKKHKCSEEQVNAFKDLISAMDLTNAYDDTFDDNEAFPVAECVSPSVQYVLDCIAFRALNPDKPLPKPREEIMTLFKVPPLLEENARKPLEKLKTLFTLTKVEQKKRQNKTLLMNIDQMQNPNQTDNPITPNMQSYKVHMPTKDEVVDAIKSISTINPVEDFKALQSQNKDLSELTKGMIKAIESLILYNIDGKYNKALDAMKHLRMEFIKSDPTDYNNWIKKLKSDLVEHGKTEVLNQIIENQVSFILKRENELSNYEEEHSHDESQLFENDTIPDSTEITISSDVLNMFDD</sequence>
<evidence type="ECO:0000256" key="6">
    <source>
        <dbReference type="ARBA" id="ARBA00022806"/>
    </source>
</evidence>
<dbReference type="InterPro" id="IPR036494">
    <property type="entry name" value="Ku_C_sf"/>
</dbReference>
<evidence type="ECO:0000256" key="9">
    <source>
        <dbReference type="ARBA" id="ARBA00023172"/>
    </source>
</evidence>
<dbReference type="Gene3D" id="2.40.290.10">
    <property type="match status" value="1"/>
</dbReference>
<dbReference type="SUPFAM" id="SSF100939">
    <property type="entry name" value="SPOC domain-like"/>
    <property type="match status" value="1"/>
</dbReference>
<keyword evidence="11" id="KW-0539">Nucleus</keyword>
<dbReference type="SMART" id="SM00559">
    <property type="entry name" value="Ku78"/>
    <property type="match status" value="1"/>
</dbReference>
<evidence type="ECO:0000256" key="11">
    <source>
        <dbReference type="ARBA" id="ARBA00023242"/>
    </source>
</evidence>
<reference evidence="13" key="1">
    <citation type="submission" date="2016-07" db="EMBL/GenBank/DDBJ databases">
        <authorList>
            <person name="Bretaudeau A."/>
        </authorList>
    </citation>
    <scope>NUCLEOTIDE SEQUENCE</scope>
    <source>
        <strain evidence="13">Rice</strain>
        <tissue evidence="13">Whole body</tissue>
    </source>
</reference>
<keyword evidence="3" id="KW-0547">Nucleotide-binding</keyword>
<keyword evidence="5" id="KW-0378">Hydrolase</keyword>
<name>A0A2H1X1Y9_SPOFR</name>
<dbReference type="InterPro" id="IPR016194">
    <property type="entry name" value="SPOC-like_C_dom_sf"/>
</dbReference>